<name>A0A1V1NW70_9BACT</name>
<reference evidence="2" key="1">
    <citation type="submission" date="2012-11" db="EMBL/GenBank/DDBJ databases">
        <authorList>
            <person name="Lucero-Rivera Y.E."/>
            <person name="Tovar-Ramirez D."/>
        </authorList>
    </citation>
    <scope>NUCLEOTIDE SEQUENCE [LARGE SCALE GENOMIC DNA]</scope>
    <source>
        <strain evidence="2">Araruama</strain>
    </source>
</reference>
<protein>
    <recommendedName>
        <fullName evidence="3">DUF4258 domain-containing protein</fullName>
    </recommendedName>
</protein>
<gene>
    <name evidence="1" type="ORF">OMM_12264</name>
</gene>
<organism evidence="1 2">
    <name type="scientific">Candidatus Magnetoglobus multicellularis str. Araruama</name>
    <dbReference type="NCBI Taxonomy" id="890399"/>
    <lineage>
        <taxon>Bacteria</taxon>
        <taxon>Pseudomonadati</taxon>
        <taxon>Thermodesulfobacteriota</taxon>
        <taxon>Desulfobacteria</taxon>
        <taxon>Desulfobacterales</taxon>
        <taxon>Desulfobacteraceae</taxon>
        <taxon>Candidatus Magnetoglobus</taxon>
    </lineage>
</organism>
<evidence type="ECO:0008006" key="3">
    <source>
        <dbReference type="Google" id="ProtNLM"/>
    </source>
</evidence>
<dbReference type="EMBL" id="ATBP01001709">
    <property type="protein sequence ID" value="ETR66852.1"/>
    <property type="molecule type" value="Genomic_DNA"/>
</dbReference>
<dbReference type="AlphaFoldDB" id="A0A1V1NW70"/>
<dbReference type="Proteomes" id="UP000189670">
    <property type="component" value="Unassembled WGS sequence"/>
</dbReference>
<proteinExistence type="predicted"/>
<sequence>MYDLQQIRNNILNGEYAISDHAIIEARKDGIEPNTIEKLEWVALNGKVIEEYPERQRILLYDDLEEYNLPVHIVIDYSYIDEPVIVTSYIPSNKYWIKYQIRKK</sequence>
<evidence type="ECO:0000313" key="2">
    <source>
        <dbReference type="Proteomes" id="UP000189670"/>
    </source>
</evidence>
<accession>A0A1V1NW70</accession>
<comment type="caution">
    <text evidence="1">The sequence shown here is derived from an EMBL/GenBank/DDBJ whole genome shotgun (WGS) entry which is preliminary data.</text>
</comment>
<evidence type="ECO:0000313" key="1">
    <source>
        <dbReference type="EMBL" id="ETR66852.1"/>
    </source>
</evidence>